<reference evidence="1" key="1">
    <citation type="submission" date="2020-11" db="EMBL/GenBank/DDBJ databases">
        <title>Sequencing the genomes of 1000 actinobacteria strains.</title>
        <authorList>
            <person name="Klenk H.-P."/>
        </authorList>
    </citation>
    <scope>NUCLEOTIDE SEQUENCE</scope>
    <source>
        <strain evidence="1">DSM 45356</strain>
    </source>
</reference>
<evidence type="ECO:0000313" key="1">
    <source>
        <dbReference type="EMBL" id="MBG6140751.1"/>
    </source>
</evidence>
<dbReference type="EMBL" id="JADOUF010000001">
    <property type="protein sequence ID" value="MBG6140751.1"/>
    <property type="molecule type" value="Genomic_DNA"/>
</dbReference>
<accession>A0A8J7KNY1</accession>
<gene>
    <name evidence="1" type="ORF">IW245_006945</name>
</gene>
<sequence>MASGNALAVTGAEHGHAVQTWYPEVVDGPFTSRQLIRIDEALRLADAETGATFSVYVGDLHVPVRGHAEKSHSQLADPDNSVLIAVSPNQRVLEIVTGEKVRKRLPDRDCALAAFSMTAAFTGGDLAGGIVTGLSQLASHTQKI</sequence>
<name>A0A8J7KNY1_9ACTN</name>
<proteinExistence type="predicted"/>
<evidence type="ECO:0008006" key="3">
    <source>
        <dbReference type="Google" id="ProtNLM"/>
    </source>
</evidence>
<dbReference type="AlphaFoldDB" id="A0A8J7KNY1"/>
<comment type="caution">
    <text evidence="1">The sequence shown here is derived from an EMBL/GenBank/DDBJ whole genome shotgun (WGS) entry which is preliminary data.</text>
</comment>
<dbReference type="Proteomes" id="UP000622552">
    <property type="component" value="Unassembled WGS sequence"/>
</dbReference>
<evidence type="ECO:0000313" key="2">
    <source>
        <dbReference type="Proteomes" id="UP000622552"/>
    </source>
</evidence>
<protein>
    <recommendedName>
        <fullName evidence="3">TLP18.3/Psb32/MOLO-1 phosphatase superfamily protein</fullName>
    </recommendedName>
</protein>
<dbReference type="InterPro" id="IPR033437">
    <property type="entry name" value="DUF5130"/>
</dbReference>
<organism evidence="1 2">
    <name type="scientific">Longispora fulva</name>
    <dbReference type="NCBI Taxonomy" id="619741"/>
    <lineage>
        <taxon>Bacteria</taxon>
        <taxon>Bacillati</taxon>
        <taxon>Actinomycetota</taxon>
        <taxon>Actinomycetes</taxon>
        <taxon>Micromonosporales</taxon>
        <taxon>Micromonosporaceae</taxon>
        <taxon>Longispora</taxon>
    </lineage>
</organism>
<dbReference type="Gene3D" id="3.10.310.50">
    <property type="match status" value="1"/>
</dbReference>
<keyword evidence="2" id="KW-1185">Reference proteome</keyword>
<dbReference type="Pfam" id="PF17174">
    <property type="entry name" value="DUF5130"/>
    <property type="match status" value="1"/>
</dbReference>